<dbReference type="AlphaFoldDB" id="A0A371GPB7"/>
<comment type="caution">
    <text evidence="1">The sequence shown here is derived from an EMBL/GenBank/DDBJ whole genome shotgun (WGS) entry which is preliminary data.</text>
</comment>
<feature type="non-terminal residue" evidence="1">
    <location>
        <position position="1"/>
    </location>
</feature>
<dbReference type="STRING" id="157652.A0A371GPB7"/>
<dbReference type="OrthoDB" id="1896065at2759"/>
<gene>
    <name evidence="1" type="ORF">CR513_25722</name>
</gene>
<accession>A0A371GPB7</accession>
<dbReference type="InterPro" id="IPR008507">
    <property type="entry name" value="DUF789"/>
</dbReference>
<name>A0A371GPB7_MUCPR</name>
<dbReference type="Pfam" id="PF05623">
    <property type="entry name" value="DUF789"/>
    <property type="match status" value="1"/>
</dbReference>
<evidence type="ECO:0000313" key="1">
    <source>
        <dbReference type="EMBL" id="RDX92183.1"/>
    </source>
</evidence>
<dbReference type="Proteomes" id="UP000257109">
    <property type="component" value="Unassembled WGS sequence"/>
</dbReference>
<keyword evidence="2" id="KW-1185">Reference proteome</keyword>
<reference evidence="1" key="1">
    <citation type="submission" date="2018-05" db="EMBL/GenBank/DDBJ databases">
        <title>Draft genome of Mucuna pruriens seed.</title>
        <authorList>
            <person name="Nnadi N.E."/>
            <person name="Vos R."/>
            <person name="Hasami M.H."/>
            <person name="Devisetty U.K."/>
            <person name="Aguiy J.C."/>
        </authorList>
    </citation>
    <scope>NUCLEOTIDE SEQUENCE [LARGE SCALE GENOMIC DNA]</scope>
    <source>
        <strain evidence="1">JCA_2017</strain>
    </source>
</reference>
<sequence>MEGGIYCIPRLAPLFHVCNDLFNHRLWSNDKCFWVYGWKEEKDRSSCSELNRQWLPPGKDTIEYFALADLWDCYYEWSAYGAGTPVMLESGDTIIQYHVPYLSAIQIYVNKSVAASRIRREDSEEGEFECDSWSEDSGSDNLSRSLSNNSSKAWDAVSLDSNCDQPGSWSTRDVLGDLYLQYNETSPPWQRVPFAEKIAELARSHPALMTLKSVDISPASWMAVAWYPIYAVPSQKNEKGLASSFLTYHTLSSSFQDCASKYDEIGTGGNTSCLAGWRSIIGEKCKKKESGFTSLFPFGLSTYKMRKDIWSNPSSNNQGVSDLSKAADSWLKQLNTHHHDFNFFTRQSSFNSLIDYAKCELLDECLYKNISIASLC</sequence>
<protein>
    <submittedName>
        <fullName evidence="1">Uncharacterized protein</fullName>
    </submittedName>
</protein>
<organism evidence="1 2">
    <name type="scientific">Mucuna pruriens</name>
    <name type="common">Velvet bean</name>
    <name type="synonym">Dolichos pruriens</name>
    <dbReference type="NCBI Taxonomy" id="157652"/>
    <lineage>
        <taxon>Eukaryota</taxon>
        <taxon>Viridiplantae</taxon>
        <taxon>Streptophyta</taxon>
        <taxon>Embryophyta</taxon>
        <taxon>Tracheophyta</taxon>
        <taxon>Spermatophyta</taxon>
        <taxon>Magnoliopsida</taxon>
        <taxon>eudicotyledons</taxon>
        <taxon>Gunneridae</taxon>
        <taxon>Pentapetalae</taxon>
        <taxon>rosids</taxon>
        <taxon>fabids</taxon>
        <taxon>Fabales</taxon>
        <taxon>Fabaceae</taxon>
        <taxon>Papilionoideae</taxon>
        <taxon>50 kb inversion clade</taxon>
        <taxon>NPAAA clade</taxon>
        <taxon>indigoferoid/millettioid clade</taxon>
        <taxon>Phaseoleae</taxon>
        <taxon>Mucuna</taxon>
    </lineage>
</organism>
<dbReference type="EMBL" id="QJKJ01004932">
    <property type="protein sequence ID" value="RDX92183.1"/>
    <property type="molecule type" value="Genomic_DNA"/>
</dbReference>
<evidence type="ECO:0000313" key="2">
    <source>
        <dbReference type="Proteomes" id="UP000257109"/>
    </source>
</evidence>
<dbReference type="PANTHER" id="PTHR31343:SF29">
    <property type="entry name" value="DUF789 DOMAIN-CONTAINING PROTEIN"/>
    <property type="match status" value="1"/>
</dbReference>
<proteinExistence type="predicted"/>
<dbReference type="PANTHER" id="PTHR31343">
    <property type="entry name" value="T15D22.8"/>
    <property type="match status" value="1"/>
</dbReference>